<dbReference type="EMBL" id="SKBQ01000026">
    <property type="protein sequence ID" value="TPX14746.1"/>
    <property type="molecule type" value="Genomic_DNA"/>
</dbReference>
<dbReference type="InParanoid" id="A0A507B6L2"/>
<accession>A0A507B6L2</accession>
<protein>
    <recommendedName>
        <fullName evidence="5">Secreted protein</fullName>
    </recommendedName>
</protein>
<evidence type="ECO:0000256" key="1">
    <source>
        <dbReference type="SAM" id="MobiDB-lite"/>
    </source>
</evidence>
<organism evidence="3 4">
    <name type="scientific">Thyridium curvatum</name>
    <dbReference type="NCBI Taxonomy" id="1093900"/>
    <lineage>
        <taxon>Eukaryota</taxon>
        <taxon>Fungi</taxon>
        <taxon>Dikarya</taxon>
        <taxon>Ascomycota</taxon>
        <taxon>Pezizomycotina</taxon>
        <taxon>Sordariomycetes</taxon>
        <taxon>Sordariomycetidae</taxon>
        <taxon>Thyridiales</taxon>
        <taxon>Thyridiaceae</taxon>
        <taxon>Thyridium</taxon>
    </lineage>
</organism>
<dbReference type="Proteomes" id="UP000319257">
    <property type="component" value="Unassembled WGS sequence"/>
</dbReference>
<reference evidence="3 4" key="1">
    <citation type="submission" date="2019-06" db="EMBL/GenBank/DDBJ databases">
        <title>Draft genome sequence of the filamentous fungus Phialemoniopsis curvata isolated from diesel fuel.</title>
        <authorList>
            <person name="Varaljay V.A."/>
            <person name="Lyon W.J."/>
            <person name="Crouch A.L."/>
            <person name="Drake C.E."/>
            <person name="Hollomon J.M."/>
            <person name="Nadeau L.J."/>
            <person name="Nunn H.S."/>
            <person name="Stevenson B.S."/>
            <person name="Bojanowski C.L."/>
            <person name="Crookes-Goodson W.J."/>
        </authorList>
    </citation>
    <scope>NUCLEOTIDE SEQUENCE [LARGE SCALE GENOMIC DNA]</scope>
    <source>
        <strain evidence="3 4">D216</strain>
    </source>
</reference>
<feature type="signal peptide" evidence="2">
    <location>
        <begin position="1"/>
        <end position="30"/>
    </location>
</feature>
<feature type="region of interest" description="Disordered" evidence="1">
    <location>
        <begin position="29"/>
        <end position="108"/>
    </location>
</feature>
<feature type="compositionally biased region" description="Basic and acidic residues" evidence="1">
    <location>
        <begin position="93"/>
        <end position="108"/>
    </location>
</feature>
<evidence type="ECO:0000313" key="3">
    <source>
        <dbReference type="EMBL" id="TPX14746.1"/>
    </source>
</evidence>
<gene>
    <name evidence="3" type="ORF">E0L32_005141</name>
</gene>
<dbReference type="RefSeq" id="XP_030996457.1">
    <property type="nucleotide sequence ID" value="XM_031139630.1"/>
</dbReference>
<keyword evidence="2" id="KW-0732">Signal</keyword>
<evidence type="ECO:0000256" key="2">
    <source>
        <dbReference type="SAM" id="SignalP"/>
    </source>
</evidence>
<dbReference type="AlphaFoldDB" id="A0A507B6L2"/>
<dbReference type="GeneID" id="41972588"/>
<feature type="chain" id="PRO_5021331656" description="Secreted protein" evidence="2">
    <location>
        <begin position="31"/>
        <end position="108"/>
    </location>
</feature>
<sequence length="108" mass="11285">MVAQPGGGVAMATWPQRALVALLLPQIVAGRGSGHGPGQPPPFHASGSARHFGLLVERSSSPSAPGLASHGRENHAGQEPSTPAPKRLCVVPRSKEEALTERNDRETR</sequence>
<evidence type="ECO:0008006" key="5">
    <source>
        <dbReference type="Google" id="ProtNLM"/>
    </source>
</evidence>
<comment type="caution">
    <text evidence="3">The sequence shown here is derived from an EMBL/GenBank/DDBJ whole genome shotgun (WGS) entry which is preliminary data.</text>
</comment>
<evidence type="ECO:0000313" key="4">
    <source>
        <dbReference type="Proteomes" id="UP000319257"/>
    </source>
</evidence>
<proteinExistence type="predicted"/>
<name>A0A507B6L2_9PEZI</name>
<keyword evidence="4" id="KW-1185">Reference proteome</keyword>